<dbReference type="EMBL" id="WJKJ01000291">
    <property type="protein sequence ID" value="MBD3365281.1"/>
    <property type="molecule type" value="Genomic_DNA"/>
</dbReference>
<evidence type="ECO:0000313" key="6">
    <source>
        <dbReference type="Proteomes" id="UP000630660"/>
    </source>
</evidence>
<protein>
    <submittedName>
        <fullName evidence="5">Diguanylate cyclase</fullName>
    </submittedName>
</protein>
<dbReference type="PANTHER" id="PTHR45138:SF9">
    <property type="entry name" value="DIGUANYLATE CYCLASE DGCM-RELATED"/>
    <property type="match status" value="1"/>
</dbReference>
<feature type="domain" description="HAMP" evidence="3">
    <location>
        <begin position="149"/>
        <end position="201"/>
    </location>
</feature>
<dbReference type="GO" id="GO:0007165">
    <property type="term" value="P:signal transduction"/>
    <property type="evidence" value="ECO:0007669"/>
    <property type="project" value="InterPro"/>
</dbReference>
<dbReference type="InterPro" id="IPR029787">
    <property type="entry name" value="Nucleotide_cyclase"/>
</dbReference>
<keyword evidence="2" id="KW-1133">Transmembrane helix</keyword>
<keyword evidence="2" id="KW-0472">Membrane</keyword>
<dbReference type="Pfam" id="PF00990">
    <property type="entry name" value="GGDEF"/>
    <property type="match status" value="1"/>
</dbReference>
<dbReference type="InterPro" id="IPR050469">
    <property type="entry name" value="Diguanylate_Cyclase"/>
</dbReference>
<dbReference type="PANTHER" id="PTHR45138">
    <property type="entry name" value="REGULATORY COMPONENTS OF SENSORY TRANSDUCTION SYSTEM"/>
    <property type="match status" value="1"/>
</dbReference>
<dbReference type="PROSITE" id="PS50887">
    <property type="entry name" value="GGDEF"/>
    <property type="match status" value="1"/>
</dbReference>
<dbReference type="CDD" id="cd01949">
    <property type="entry name" value="GGDEF"/>
    <property type="match status" value="1"/>
</dbReference>
<dbReference type="InterPro" id="IPR003660">
    <property type="entry name" value="HAMP_dom"/>
</dbReference>
<comment type="caution">
    <text evidence="5">The sequence shown here is derived from an EMBL/GenBank/DDBJ whole genome shotgun (WGS) entry which is preliminary data.</text>
</comment>
<dbReference type="GO" id="GO:0043709">
    <property type="term" value="P:cell adhesion involved in single-species biofilm formation"/>
    <property type="evidence" value="ECO:0007669"/>
    <property type="project" value="TreeGrafter"/>
</dbReference>
<feature type="non-terminal residue" evidence="5">
    <location>
        <position position="1"/>
    </location>
</feature>
<accession>A0A9D5KAA3</accession>
<dbReference type="SMART" id="SM00304">
    <property type="entry name" value="HAMP"/>
    <property type="match status" value="1"/>
</dbReference>
<dbReference type="GO" id="GO:1902201">
    <property type="term" value="P:negative regulation of bacterial-type flagellum-dependent cell motility"/>
    <property type="evidence" value="ECO:0007669"/>
    <property type="project" value="TreeGrafter"/>
</dbReference>
<dbReference type="SUPFAM" id="SSF158472">
    <property type="entry name" value="HAMP domain-like"/>
    <property type="match status" value="1"/>
</dbReference>
<organism evidence="5 6">
    <name type="scientific">candidate division WOR-3 bacterium</name>
    <dbReference type="NCBI Taxonomy" id="2052148"/>
    <lineage>
        <taxon>Bacteria</taxon>
        <taxon>Bacteria division WOR-3</taxon>
    </lineage>
</organism>
<keyword evidence="1" id="KW-0175">Coiled coil</keyword>
<name>A0A9D5KAA3_UNCW3</name>
<dbReference type="AlphaFoldDB" id="A0A9D5KAA3"/>
<evidence type="ECO:0000256" key="2">
    <source>
        <dbReference type="SAM" id="Phobius"/>
    </source>
</evidence>
<feature type="coiled-coil region" evidence="1">
    <location>
        <begin position="193"/>
        <end position="220"/>
    </location>
</feature>
<dbReference type="Pfam" id="PF00672">
    <property type="entry name" value="HAMP"/>
    <property type="match status" value="1"/>
</dbReference>
<dbReference type="FunFam" id="3.30.70.270:FF:000001">
    <property type="entry name" value="Diguanylate cyclase domain protein"/>
    <property type="match status" value="1"/>
</dbReference>
<proteinExistence type="predicted"/>
<dbReference type="InterPro" id="IPR043128">
    <property type="entry name" value="Rev_trsase/Diguanyl_cyclase"/>
</dbReference>
<dbReference type="Proteomes" id="UP000630660">
    <property type="component" value="Unassembled WGS sequence"/>
</dbReference>
<dbReference type="CDD" id="cd06225">
    <property type="entry name" value="HAMP"/>
    <property type="match status" value="1"/>
</dbReference>
<sequence length="389" mass="43515">LSRYLASVDWVAFNKYVAEAEKDTSEAKSSEFIEGEVVLLKILDEVTDSVIVEGEDTIKTWVSQGAMFTRDSTFLLAKPPESAILGQPDDGFTFVHEIQVPDGRILGYAQVRLDPEVLNVALREALSATLPVFGGALLVSVFLSILLSVLFTVPISRLKRQAMELSKGDLTARVRVRSRDELGILGKVFNKMAQSLQRTYEELQEKLIEIRRLFKMATEDGLTGLYVKRHFLELLAGELQRSFRYDRPLSFLMCDIDHFKRVNDTFGHQTGDEVLSSVAKRLSVTTREGVDIIGRYGGEEFAVMLPETDEDMAWQIAERLRHAVEAEPIHVGHLEGVDEREITVNISVGLTTVRGQMTLEKLIATADKALYLSKQNGRNRSTVLAPQAV</sequence>
<dbReference type="SMART" id="SM00267">
    <property type="entry name" value="GGDEF"/>
    <property type="match status" value="1"/>
</dbReference>
<dbReference type="NCBIfam" id="TIGR00254">
    <property type="entry name" value="GGDEF"/>
    <property type="match status" value="1"/>
</dbReference>
<dbReference type="GO" id="GO:0052621">
    <property type="term" value="F:diguanylate cyclase activity"/>
    <property type="evidence" value="ECO:0007669"/>
    <property type="project" value="TreeGrafter"/>
</dbReference>
<evidence type="ECO:0000259" key="4">
    <source>
        <dbReference type="PROSITE" id="PS50887"/>
    </source>
</evidence>
<dbReference type="GO" id="GO:0005886">
    <property type="term" value="C:plasma membrane"/>
    <property type="evidence" value="ECO:0007669"/>
    <property type="project" value="TreeGrafter"/>
</dbReference>
<evidence type="ECO:0000256" key="1">
    <source>
        <dbReference type="SAM" id="Coils"/>
    </source>
</evidence>
<reference evidence="5" key="1">
    <citation type="submission" date="2019-11" db="EMBL/GenBank/DDBJ databases">
        <title>Microbial mats filling the niche in hypersaline microbial mats.</title>
        <authorList>
            <person name="Wong H.L."/>
            <person name="Macleod F.I."/>
            <person name="White R.A. III"/>
            <person name="Burns B.P."/>
        </authorList>
    </citation>
    <scope>NUCLEOTIDE SEQUENCE</scope>
    <source>
        <strain evidence="5">Bin_327</strain>
    </source>
</reference>
<keyword evidence="2" id="KW-0812">Transmembrane</keyword>
<feature type="domain" description="GGDEF" evidence="4">
    <location>
        <begin position="247"/>
        <end position="386"/>
    </location>
</feature>
<dbReference type="PROSITE" id="PS50885">
    <property type="entry name" value="HAMP"/>
    <property type="match status" value="1"/>
</dbReference>
<dbReference type="InterPro" id="IPR000160">
    <property type="entry name" value="GGDEF_dom"/>
</dbReference>
<gene>
    <name evidence="5" type="ORF">GF359_08710</name>
</gene>
<evidence type="ECO:0000259" key="3">
    <source>
        <dbReference type="PROSITE" id="PS50885"/>
    </source>
</evidence>
<evidence type="ECO:0000313" key="5">
    <source>
        <dbReference type="EMBL" id="MBD3365281.1"/>
    </source>
</evidence>
<dbReference type="SUPFAM" id="SSF55073">
    <property type="entry name" value="Nucleotide cyclase"/>
    <property type="match status" value="1"/>
</dbReference>
<dbReference type="Gene3D" id="6.10.340.10">
    <property type="match status" value="1"/>
</dbReference>
<dbReference type="Gene3D" id="3.30.70.270">
    <property type="match status" value="1"/>
</dbReference>
<feature type="transmembrane region" description="Helical" evidence="2">
    <location>
        <begin position="132"/>
        <end position="153"/>
    </location>
</feature>